<feature type="compositionally biased region" description="Low complexity" evidence="3">
    <location>
        <begin position="91"/>
        <end position="121"/>
    </location>
</feature>
<feature type="domain" description="RRM" evidence="4">
    <location>
        <begin position="241"/>
        <end position="318"/>
    </location>
</feature>
<evidence type="ECO:0000259" key="4">
    <source>
        <dbReference type="PROSITE" id="PS50102"/>
    </source>
</evidence>
<dbReference type="InParanoid" id="Q54NB4"/>
<feature type="region of interest" description="Disordered" evidence="3">
    <location>
        <begin position="1"/>
        <end position="229"/>
    </location>
</feature>
<organism evidence="5 6">
    <name type="scientific">Dictyostelium discoideum</name>
    <name type="common">Social amoeba</name>
    <dbReference type="NCBI Taxonomy" id="44689"/>
    <lineage>
        <taxon>Eukaryota</taxon>
        <taxon>Amoebozoa</taxon>
        <taxon>Evosea</taxon>
        <taxon>Eumycetozoa</taxon>
        <taxon>Dictyostelia</taxon>
        <taxon>Dictyosteliales</taxon>
        <taxon>Dictyosteliaceae</taxon>
        <taxon>Dictyostelium</taxon>
    </lineage>
</organism>
<feature type="compositionally biased region" description="Polar residues" evidence="3">
    <location>
        <begin position="40"/>
        <end position="62"/>
    </location>
</feature>
<dbReference type="SUPFAM" id="SSF54928">
    <property type="entry name" value="RNA-binding domain, RBD"/>
    <property type="match status" value="1"/>
</dbReference>
<evidence type="ECO:0000256" key="1">
    <source>
        <dbReference type="ARBA" id="ARBA00022884"/>
    </source>
</evidence>
<evidence type="ECO:0000256" key="2">
    <source>
        <dbReference type="PROSITE-ProRule" id="PRU00176"/>
    </source>
</evidence>
<keyword evidence="6" id="KW-1185">Reference proteome</keyword>
<dbReference type="Proteomes" id="UP000002195">
    <property type="component" value="Unassembled WGS sequence"/>
</dbReference>
<dbReference type="InterPro" id="IPR012677">
    <property type="entry name" value="Nucleotide-bd_a/b_plait_sf"/>
</dbReference>
<accession>Q54NB4</accession>
<dbReference type="OMA" id="HHAITIN"/>
<dbReference type="Reactome" id="R-DDI-72163">
    <property type="pathway name" value="mRNA Splicing - Major Pathway"/>
</dbReference>
<feature type="compositionally biased region" description="Polar residues" evidence="3">
    <location>
        <begin position="10"/>
        <end position="33"/>
    </location>
</feature>
<dbReference type="InterPro" id="IPR035979">
    <property type="entry name" value="RBD_domain_sf"/>
</dbReference>
<dbReference type="RefSeq" id="XP_638266.1">
    <property type="nucleotide sequence ID" value="XM_633174.1"/>
</dbReference>
<dbReference type="Pfam" id="PF00076">
    <property type="entry name" value="RRM_1"/>
    <property type="match status" value="1"/>
</dbReference>
<dbReference type="EMBL" id="AAFI02000079">
    <property type="protein sequence ID" value="EAL64755.1"/>
    <property type="molecule type" value="Genomic_DNA"/>
</dbReference>
<dbReference type="Gene3D" id="3.30.70.330">
    <property type="match status" value="1"/>
</dbReference>
<dbReference type="KEGG" id="ddi:DDB_G0285361"/>
<gene>
    <name evidence="5" type="ORF">DDB_G0285361</name>
</gene>
<dbReference type="FunCoup" id="Q54NB4">
    <property type="interactions" value="117"/>
</dbReference>
<dbReference type="STRING" id="44689.Q54NB4"/>
<dbReference type="InterPro" id="IPR000504">
    <property type="entry name" value="RRM_dom"/>
</dbReference>
<dbReference type="GO" id="GO:0006406">
    <property type="term" value="P:mRNA export from nucleus"/>
    <property type="evidence" value="ECO:0000318"/>
    <property type="project" value="GO_Central"/>
</dbReference>
<evidence type="ECO:0000313" key="5">
    <source>
        <dbReference type="EMBL" id="EAL64755.1"/>
    </source>
</evidence>
<name>Q54NB4_DICDI</name>
<sequence length="327" mass="35611">MEDISLDQYIKNNKSSQSGGRARRFNNTDSPKTFQRRINIRNNFKNESSPVKFTARLDTTSINGGGGGSSGGGGSGSTKPLRRIPVRSHNTTTTTTTTSSSSSSSSAPPPLKITIQNNTTTTKKEVRERQDTPSRFDNNNLPRIRITKTVDRNSSLSRPIIRSSRNNFDSRISSGGRSISSRYSVDNGSSGSGGSRINIRRNSYDSDHSTGSGPTLFERRNSGGGGYNGPTGKSLQLFTGSRLNISNLHHAISEADLKVLFDSLGEIKQIKIHYDHSGRSDGTGYVIYSRHNDAMAALKKYNGAQLDGRTLKITTGPSLQEDVRKNF</sequence>
<dbReference type="IntAct" id="Q54NB4">
    <property type="interactions" value="2"/>
</dbReference>
<feature type="compositionally biased region" description="Basic and acidic residues" evidence="3">
    <location>
        <begin position="122"/>
        <end position="134"/>
    </location>
</feature>
<keyword evidence="1 2" id="KW-0694">RNA-binding</keyword>
<evidence type="ECO:0000313" key="6">
    <source>
        <dbReference type="Proteomes" id="UP000002195"/>
    </source>
</evidence>
<feature type="compositionally biased region" description="Low complexity" evidence="3">
    <location>
        <begin position="152"/>
        <end position="182"/>
    </location>
</feature>
<dbReference type="eggNOG" id="KOG0533">
    <property type="taxonomic scope" value="Eukaryota"/>
</dbReference>
<feature type="compositionally biased region" description="Gly residues" evidence="3">
    <location>
        <begin position="63"/>
        <end position="76"/>
    </location>
</feature>
<dbReference type="GeneID" id="8625074"/>
<comment type="caution">
    <text evidence="5">The sequence shown here is derived from an EMBL/GenBank/DDBJ whole genome shotgun (WGS) entry which is preliminary data.</text>
</comment>
<dbReference type="PaxDb" id="44689-DDB0233771"/>
<proteinExistence type="predicted"/>
<dbReference type="GO" id="GO:0005634">
    <property type="term" value="C:nucleus"/>
    <property type="evidence" value="ECO:0000318"/>
    <property type="project" value="GO_Central"/>
</dbReference>
<dbReference type="PROSITE" id="PS50102">
    <property type="entry name" value="RRM"/>
    <property type="match status" value="1"/>
</dbReference>
<dbReference type="AlphaFoldDB" id="Q54NB4"/>
<dbReference type="GO" id="GO:0003729">
    <property type="term" value="F:mRNA binding"/>
    <property type="evidence" value="ECO:0000318"/>
    <property type="project" value="GO_Central"/>
</dbReference>
<dbReference type="SMR" id="Q54NB4"/>
<dbReference type="InterPro" id="IPR051229">
    <property type="entry name" value="ALYREF_mRNA_export"/>
</dbReference>
<protein>
    <submittedName>
        <fullName evidence="5">RNA-binding region RNP-1 domain-containing protein</fullName>
    </submittedName>
</protein>
<dbReference type="SMART" id="SM00360">
    <property type="entry name" value="RRM"/>
    <property type="match status" value="1"/>
</dbReference>
<dbReference type="PANTHER" id="PTHR19965">
    <property type="entry name" value="RNA AND EXPORT FACTOR BINDING PROTEIN"/>
    <property type="match status" value="1"/>
</dbReference>
<dbReference type="dictyBase" id="DDB_G0285361">
    <property type="gene designation" value="rnp1B"/>
</dbReference>
<dbReference type="HOGENOM" id="CLU_851068_0_0_1"/>
<reference evidence="5 6" key="1">
    <citation type="journal article" date="2005" name="Nature">
        <title>The genome of the social amoeba Dictyostelium discoideum.</title>
        <authorList>
            <consortium name="The Dictyostelium discoideum Sequencing Consortium"/>
            <person name="Eichinger L."/>
            <person name="Pachebat J.A."/>
            <person name="Glockner G."/>
            <person name="Rajandream M.A."/>
            <person name="Sucgang R."/>
            <person name="Berriman M."/>
            <person name="Song J."/>
            <person name="Olsen R."/>
            <person name="Szafranski K."/>
            <person name="Xu Q."/>
            <person name="Tunggal B."/>
            <person name="Kummerfeld S."/>
            <person name="Madera M."/>
            <person name="Konfortov B.A."/>
            <person name="Rivero F."/>
            <person name="Bankier A.T."/>
            <person name="Lehmann R."/>
            <person name="Hamlin N."/>
            <person name="Davies R."/>
            <person name="Gaudet P."/>
            <person name="Fey P."/>
            <person name="Pilcher K."/>
            <person name="Chen G."/>
            <person name="Saunders D."/>
            <person name="Sodergren E."/>
            <person name="Davis P."/>
            <person name="Kerhornou A."/>
            <person name="Nie X."/>
            <person name="Hall N."/>
            <person name="Anjard C."/>
            <person name="Hemphill L."/>
            <person name="Bason N."/>
            <person name="Farbrother P."/>
            <person name="Desany B."/>
            <person name="Just E."/>
            <person name="Morio T."/>
            <person name="Rost R."/>
            <person name="Churcher C."/>
            <person name="Cooper J."/>
            <person name="Haydock S."/>
            <person name="van Driessche N."/>
            <person name="Cronin A."/>
            <person name="Goodhead I."/>
            <person name="Muzny D."/>
            <person name="Mourier T."/>
            <person name="Pain A."/>
            <person name="Lu M."/>
            <person name="Harper D."/>
            <person name="Lindsay R."/>
            <person name="Hauser H."/>
            <person name="James K."/>
            <person name="Quiles M."/>
            <person name="Madan Babu M."/>
            <person name="Saito T."/>
            <person name="Buchrieser C."/>
            <person name="Wardroper A."/>
            <person name="Felder M."/>
            <person name="Thangavelu M."/>
            <person name="Johnson D."/>
            <person name="Knights A."/>
            <person name="Loulseged H."/>
            <person name="Mungall K."/>
            <person name="Oliver K."/>
            <person name="Price C."/>
            <person name="Quail M.A."/>
            <person name="Urushihara H."/>
            <person name="Hernandez J."/>
            <person name="Rabbinowitsch E."/>
            <person name="Steffen D."/>
            <person name="Sanders M."/>
            <person name="Ma J."/>
            <person name="Kohara Y."/>
            <person name="Sharp S."/>
            <person name="Simmonds M."/>
            <person name="Spiegler S."/>
            <person name="Tivey A."/>
            <person name="Sugano S."/>
            <person name="White B."/>
            <person name="Walker D."/>
            <person name="Woodward J."/>
            <person name="Winckler T."/>
            <person name="Tanaka Y."/>
            <person name="Shaulsky G."/>
            <person name="Schleicher M."/>
            <person name="Weinstock G."/>
            <person name="Rosenthal A."/>
            <person name="Cox E.C."/>
            <person name="Chisholm R.L."/>
            <person name="Gibbs R."/>
            <person name="Loomis W.F."/>
            <person name="Platzer M."/>
            <person name="Kay R.R."/>
            <person name="Williams J."/>
            <person name="Dear P.H."/>
            <person name="Noegel A.A."/>
            <person name="Barrell B."/>
            <person name="Kuspa A."/>
        </authorList>
    </citation>
    <scope>NUCLEOTIDE SEQUENCE [LARGE SCALE GENOMIC DNA]</scope>
    <source>
        <strain evidence="5 6">AX4</strain>
    </source>
</reference>
<dbReference type="PANTHER" id="PTHR19965:SF103">
    <property type="entry name" value="RNA-BINDING REGION RNP-1 DOMAIN-CONTAINING PROTEIN"/>
    <property type="match status" value="1"/>
</dbReference>
<dbReference type="VEuPathDB" id="AmoebaDB:DDB_G0285361"/>
<evidence type="ECO:0000256" key="3">
    <source>
        <dbReference type="SAM" id="MobiDB-lite"/>
    </source>
</evidence>